<dbReference type="eggNOG" id="COG3279">
    <property type="taxonomic scope" value="Bacteria"/>
</dbReference>
<feature type="modified residue" description="4-aspartylphosphate" evidence="5">
    <location>
        <position position="61"/>
    </location>
</feature>
<dbReference type="Pfam" id="PF04397">
    <property type="entry name" value="LytTR"/>
    <property type="match status" value="1"/>
</dbReference>
<dbReference type="PROSITE" id="PS50110">
    <property type="entry name" value="RESPONSE_REGULATORY"/>
    <property type="match status" value="1"/>
</dbReference>
<reference evidence="8 9" key="1">
    <citation type="submission" date="2013-02" db="EMBL/GenBank/DDBJ databases">
        <title>The Genome Sequence of Enterococcus caccae BAA-1240.</title>
        <authorList>
            <consortium name="The Broad Institute Genome Sequencing Platform"/>
            <consortium name="The Broad Institute Genome Sequencing Center for Infectious Disease"/>
            <person name="Earl A.M."/>
            <person name="Gilmore M.S."/>
            <person name="Lebreton F."/>
            <person name="Walker B."/>
            <person name="Young S.K."/>
            <person name="Zeng Q."/>
            <person name="Gargeya S."/>
            <person name="Fitzgerald M."/>
            <person name="Haas B."/>
            <person name="Abouelleil A."/>
            <person name="Alvarado L."/>
            <person name="Arachchi H.M."/>
            <person name="Berlin A.M."/>
            <person name="Chapman S.B."/>
            <person name="Dewar J."/>
            <person name="Goldberg J."/>
            <person name="Griggs A."/>
            <person name="Gujja S."/>
            <person name="Hansen M."/>
            <person name="Howarth C."/>
            <person name="Imamovic A."/>
            <person name="Larimer J."/>
            <person name="McCowan C."/>
            <person name="Murphy C."/>
            <person name="Neiman D."/>
            <person name="Pearson M."/>
            <person name="Priest M."/>
            <person name="Roberts A."/>
            <person name="Saif S."/>
            <person name="Shea T."/>
            <person name="Sisk P."/>
            <person name="Sykes S."/>
            <person name="Wortman J."/>
            <person name="Nusbaum C."/>
            <person name="Birren B."/>
        </authorList>
    </citation>
    <scope>NUCLEOTIDE SEQUENCE [LARGE SCALE GENOMIC DNA]</scope>
    <source>
        <strain evidence="8 9">ATCC BAA-1240</strain>
    </source>
</reference>
<dbReference type="InterPro" id="IPR046947">
    <property type="entry name" value="LytR-like"/>
</dbReference>
<feature type="domain" description="HTH LytTR-type" evidence="7">
    <location>
        <begin position="144"/>
        <end position="243"/>
    </location>
</feature>
<keyword evidence="1" id="KW-0963">Cytoplasm</keyword>
<dbReference type="Gene3D" id="2.40.50.1020">
    <property type="entry name" value="LytTr DNA-binding domain"/>
    <property type="match status" value="1"/>
</dbReference>
<organism evidence="8 9">
    <name type="scientific">Enterococcus caccae ATCC BAA-1240</name>
    <dbReference type="NCBI Taxonomy" id="1158612"/>
    <lineage>
        <taxon>Bacteria</taxon>
        <taxon>Bacillati</taxon>
        <taxon>Bacillota</taxon>
        <taxon>Bacilli</taxon>
        <taxon>Lactobacillales</taxon>
        <taxon>Enterococcaceae</taxon>
        <taxon>Enterococcus</taxon>
    </lineage>
</organism>
<evidence type="ECO:0000313" key="9">
    <source>
        <dbReference type="Proteomes" id="UP000013840"/>
    </source>
</evidence>
<dbReference type="SMART" id="SM00850">
    <property type="entry name" value="LytTR"/>
    <property type="match status" value="1"/>
</dbReference>
<dbReference type="SMART" id="SM00448">
    <property type="entry name" value="REC"/>
    <property type="match status" value="1"/>
</dbReference>
<accession>R3TSJ9</accession>
<dbReference type="InterPro" id="IPR001789">
    <property type="entry name" value="Sig_transdc_resp-reg_receiver"/>
</dbReference>
<dbReference type="EMBL" id="AJAU01000019">
    <property type="protein sequence ID" value="EOL44519.1"/>
    <property type="molecule type" value="Genomic_DNA"/>
</dbReference>
<dbReference type="OrthoDB" id="9809318at2"/>
<evidence type="ECO:0000313" key="8">
    <source>
        <dbReference type="EMBL" id="EOL44519.1"/>
    </source>
</evidence>
<proteinExistence type="predicted"/>
<dbReference type="Pfam" id="PF00072">
    <property type="entry name" value="Response_reg"/>
    <property type="match status" value="1"/>
</dbReference>
<keyword evidence="2" id="KW-0902">Two-component regulatory system</keyword>
<sequence length="243" mass="28747">MLSIFICEDETEQRKNIERYVKNTIMIEDYDMELVISSADPHEILEFVKTHPKTTGLYFLDVDLKHEMSGIALASEIREQDDLGKIVFVTTHAELSYLTFTYKVEAMDYIIKDHPEHIQKRIQECVHTAFKRYKNDRQEKKNIFKINVGDKVHVINHEDILFFETSPTPHKIILHLDNSQLEFYGAIKELVSISDDFYRCHKSFVINKKNIKKIHKKEREVEMNNGEICYISTRFMKNLIENS</sequence>
<evidence type="ECO:0000259" key="7">
    <source>
        <dbReference type="PROSITE" id="PS50930"/>
    </source>
</evidence>
<evidence type="ECO:0000256" key="3">
    <source>
        <dbReference type="ARBA" id="ARBA00023159"/>
    </source>
</evidence>
<comment type="function">
    <text evidence="4">Required for high-level post-exponential phase expression of a series of secreted proteins.</text>
</comment>
<dbReference type="PANTHER" id="PTHR37299:SF3">
    <property type="entry name" value="STAGE 0 SPORULATION PROTEIN A HOMOLOG"/>
    <property type="match status" value="1"/>
</dbReference>
<dbReference type="GO" id="GO:0000156">
    <property type="term" value="F:phosphorelay response regulator activity"/>
    <property type="evidence" value="ECO:0007669"/>
    <property type="project" value="InterPro"/>
</dbReference>
<evidence type="ECO:0000256" key="4">
    <source>
        <dbReference type="ARBA" id="ARBA00037164"/>
    </source>
</evidence>
<dbReference type="InterPro" id="IPR011006">
    <property type="entry name" value="CheY-like_superfamily"/>
</dbReference>
<feature type="domain" description="Response regulatory" evidence="6">
    <location>
        <begin position="3"/>
        <end position="127"/>
    </location>
</feature>
<keyword evidence="9" id="KW-1185">Reference proteome</keyword>
<dbReference type="AlphaFoldDB" id="R3TSJ9"/>
<protein>
    <recommendedName>
        <fullName evidence="10">Response regulator</fullName>
    </recommendedName>
</protein>
<evidence type="ECO:0000256" key="2">
    <source>
        <dbReference type="ARBA" id="ARBA00023012"/>
    </source>
</evidence>
<dbReference type="GO" id="GO:0003677">
    <property type="term" value="F:DNA binding"/>
    <property type="evidence" value="ECO:0007669"/>
    <property type="project" value="InterPro"/>
</dbReference>
<dbReference type="PROSITE" id="PS50930">
    <property type="entry name" value="HTH_LYTTR"/>
    <property type="match status" value="1"/>
</dbReference>
<dbReference type="PATRIC" id="fig|1158612.3.peg.2037"/>
<keyword evidence="5" id="KW-0597">Phosphoprotein</keyword>
<comment type="caution">
    <text evidence="8">The sequence shown here is derived from an EMBL/GenBank/DDBJ whole genome shotgun (WGS) entry which is preliminary data.</text>
</comment>
<dbReference type="RefSeq" id="WP_010772170.1">
    <property type="nucleotide sequence ID" value="NZ_KB946334.1"/>
</dbReference>
<evidence type="ECO:0000256" key="1">
    <source>
        <dbReference type="ARBA" id="ARBA00022490"/>
    </source>
</evidence>
<evidence type="ECO:0008006" key="10">
    <source>
        <dbReference type="Google" id="ProtNLM"/>
    </source>
</evidence>
<dbReference type="SUPFAM" id="SSF52172">
    <property type="entry name" value="CheY-like"/>
    <property type="match status" value="1"/>
</dbReference>
<name>R3TSJ9_9ENTE</name>
<dbReference type="Gene3D" id="3.40.50.2300">
    <property type="match status" value="1"/>
</dbReference>
<keyword evidence="3" id="KW-0010">Activator</keyword>
<evidence type="ECO:0000259" key="6">
    <source>
        <dbReference type="PROSITE" id="PS50110"/>
    </source>
</evidence>
<dbReference type="PANTHER" id="PTHR37299">
    <property type="entry name" value="TRANSCRIPTIONAL REGULATOR-RELATED"/>
    <property type="match status" value="1"/>
</dbReference>
<dbReference type="Proteomes" id="UP000013840">
    <property type="component" value="Unassembled WGS sequence"/>
</dbReference>
<evidence type="ECO:0000256" key="5">
    <source>
        <dbReference type="PROSITE-ProRule" id="PRU00169"/>
    </source>
</evidence>
<gene>
    <name evidence="8" type="ORF">UC7_02061</name>
</gene>
<dbReference type="InterPro" id="IPR007492">
    <property type="entry name" value="LytTR_DNA-bd_dom"/>
</dbReference>
<dbReference type="STRING" id="317735.RU98_GL001864"/>